<sequence>MDARVGSCKESLLPQRNYIDFNGSNNNNDHNLCSRMQRILNGLKESWWNLRKMDRSGKRRTMFATKSGLCLALVSLFVYVEQEPLSKYSIWAILTVVVVFEFSVGATLSKGLNRTLGTTLAGGLALVIGELSMLVGKYRELVIVSSIFTAGSNLPFRLLEFALWEPPHGPYCKFNYPWRSYVNVSGALRHCAFMVMAMHGCILSEIQAPPEKRMVFSKELHKVGNEGAKVLRQLGSKVQKMERLSNADILFEVHEAAIQLQTKIDHQSFLLVNYDSWKITRNNKTLDDTSIDIEPSLLVQDSSTIISQSTPSLTRYWSRPHLTLGGDLSEPEFKVNESASSLSLATFASLLIEFVARLQNLVDEFQDLCEKADFKYQSS</sequence>
<proteinExistence type="inferred from homology"/>
<evidence type="ECO:0000256" key="9">
    <source>
        <dbReference type="SAM" id="Phobius"/>
    </source>
</evidence>
<dbReference type="EMBL" id="JASCZI010121232">
    <property type="protein sequence ID" value="MED6160688.1"/>
    <property type="molecule type" value="Genomic_DNA"/>
</dbReference>
<feature type="transmembrane region" description="Helical" evidence="9">
    <location>
        <begin position="88"/>
        <end position="108"/>
    </location>
</feature>
<evidence type="ECO:0000256" key="2">
    <source>
        <dbReference type="ARBA" id="ARBA00007079"/>
    </source>
</evidence>
<dbReference type="Pfam" id="PF11744">
    <property type="entry name" value="ALMT"/>
    <property type="match status" value="2"/>
</dbReference>
<evidence type="ECO:0000313" key="10">
    <source>
        <dbReference type="EMBL" id="MED6160688.1"/>
    </source>
</evidence>
<reference evidence="10 11" key="1">
    <citation type="journal article" date="2023" name="Plants (Basel)">
        <title>Bridging the Gap: Combining Genomics and Transcriptomics Approaches to Understand Stylosanthes scabra, an Orphan Legume from the Brazilian Caatinga.</title>
        <authorList>
            <person name="Ferreira-Neto J.R.C."/>
            <person name="da Silva M.D."/>
            <person name="Binneck E."/>
            <person name="de Melo N.F."/>
            <person name="da Silva R.H."/>
            <person name="de Melo A.L.T.M."/>
            <person name="Pandolfi V."/>
            <person name="Bustamante F.O."/>
            <person name="Brasileiro-Vidal A.C."/>
            <person name="Benko-Iseppon A.M."/>
        </authorList>
    </citation>
    <scope>NUCLEOTIDE SEQUENCE [LARGE SCALE GENOMIC DNA]</scope>
    <source>
        <tissue evidence="10">Leaves</tissue>
    </source>
</reference>
<keyword evidence="4 9" id="KW-0812">Transmembrane</keyword>
<keyword evidence="8" id="KW-0407">Ion channel</keyword>
<evidence type="ECO:0000256" key="3">
    <source>
        <dbReference type="ARBA" id="ARBA00022448"/>
    </source>
</evidence>
<keyword evidence="11" id="KW-1185">Reference proteome</keyword>
<feature type="transmembrane region" description="Helical" evidence="9">
    <location>
        <begin position="61"/>
        <end position="82"/>
    </location>
</feature>
<evidence type="ECO:0000256" key="8">
    <source>
        <dbReference type="ARBA" id="ARBA00023303"/>
    </source>
</evidence>
<evidence type="ECO:0000256" key="6">
    <source>
        <dbReference type="ARBA" id="ARBA00023065"/>
    </source>
</evidence>
<protein>
    <submittedName>
        <fullName evidence="10">Uncharacterized protein</fullName>
    </submittedName>
</protein>
<feature type="transmembrane region" description="Helical" evidence="9">
    <location>
        <begin position="115"/>
        <end position="135"/>
    </location>
</feature>
<dbReference type="Proteomes" id="UP001341840">
    <property type="component" value="Unassembled WGS sequence"/>
</dbReference>
<name>A0ABU6UKU6_9FABA</name>
<evidence type="ECO:0000256" key="7">
    <source>
        <dbReference type="ARBA" id="ARBA00023136"/>
    </source>
</evidence>
<evidence type="ECO:0000256" key="5">
    <source>
        <dbReference type="ARBA" id="ARBA00022989"/>
    </source>
</evidence>
<dbReference type="InterPro" id="IPR020966">
    <property type="entry name" value="ALMT"/>
</dbReference>
<keyword evidence="6" id="KW-0406">Ion transport</keyword>
<dbReference type="PANTHER" id="PTHR31086">
    <property type="entry name" value="ALUMINUM-ACTIVATED MALATE TRANSPORTER 10"/>
    <property type="match status" value="1"/>
</dbReference>
<organism evidence="10 11">
    <name type="scientific">Stylosanthes scabra</name>
    <dbReference type="NCBI Taxonomy" id="79078"/>
    <lineage>
        <taxon>Eukaryota</taxon>
        <taxon>Viridiplantae</taxon>
        <taxon>Streptophyta</taxon>
        <taxon>Embryophyta</taxon>
        <taxon>Tracheophyta</taxon>
        <taxon>Spermatophyta</taxon>
        <taxon>Magnoliopsida</taxon>
        <taxon>eudicotyledons</taxon>
        <taxon>Gunneridae</taxon>
        <taxon>Pentapetalae</taxon>
        <taxon>rosids</taxon>
        <taxon>fabids</taxon>
        <taxon>Fabales</taxon>
        <taxon>Fabaceae</taxon>
        <taxon>Papilionoideae</taxon>
        <taxon>50 kb inversion clade</taxon>
        <taxon>dalbergioids sensu lato</taxon>
        <taxon>Dalbergieae</taxon>
        <taxon>Pterocarpus clade</taxon>
        <taxon>Stylosanthes</taxon>
    </lineage>
</organism>
<evidence type="ECO:0000313" key="11">
    <source>
        <dbReference type="Proteomes" id="UP001341840"/>
    </source>
</evidence>
<evidence type="ECO:0000256" key="4">
    <source>
        <dbReference type="ARBA" id="ARBA00022692"/>
    </source>
</evidence>
<keyword evidence="5 9" id="KW-1133">Transmembrane helix</keyword>
<accession>A0ABU6UKU6</accession>
<evidence type="ECO:0000256" key="1">
    <source>
        <dbReference type="ARBA" id="ARBA00004141"/>
    </source>
</evidence>
<keyword evidence="7 9" id="KW-0472">Membrane</keyword>
<comment type="caution">
    <text evidence="10">The sequence shown here is derived from an EMBL/GenBank/DDBJ whole genome shotgun (WGS) entry which is preliminary data.</text>
</comment>
<comment type="subcellular location">
    <subcellularLocation>
        <location evidence="1">Membrane</location>
        <topology evidence="1">Multi-pass membrane protein</topology>
    </subcellularLocation>
</comment>
<comment type="similarity">
    <text evidence="2">Belongs to the aromatic acid exporter (TC 2.A.85) family.</text>
</comment>
<gene>
    <name evidence="10" type="ORF">PIB30_053767</name>
</gene>
<keyword evidence="3" id="KW-0813">Transport</keyword>